<dbReference type="Proteomes" id="UP000494363">
    <property type="component" value="Unassembled WGS sequence"/>
</dbReference>
<sequence length="117" mass="12942">MFDRPTIQDVLAALKPLIGIPRPVGDNEGDPINGDTVFPYLSPKHQEQVQHAATVAYEYARTDDGEANRRALNTMTRHGFRASLDPAQYEPDHLVGRVIAGEWEIDISDPRCGSADD</sequence>
<dbReference type="EMBL" id="CADIKH010000001">
    <property type="protein sequence ID" value="CAB3746046.1"/>
    <property type="molecule type" value="Genomic_DNA"/>
</dbReference>
<protein>
    <submittedName>
        <fullName evidence="1">Uncharacterized protein</fullName>
    </submittedName>
</protein>
<gene>
    <name evidence="1" type="ORF">LMG29542_00109</name>
</gene>
<dbReference type="AlphaFoldDB" id="A0A6J5D045"/>
<proteinExistence type="predicted"/>
<accession>A0A6J5D045</accession>
<reference evidence="1 2" key="1">
    <citation type="submission" date="2020-04" db="EMBL/GenBank/DDBJ databases">
        <authorList>
            <person name="De Canck E."/>
        </authorList>
    </citation>
    <scope>NUCLEOTIDE SEQUENCE [LARGE SCALE GENOMIC DNA]</scope>
    <source>
        <strain evidence="1 2">LMG 29542</strain>
    </source>
</reference>
<evidence type="ECO:0000313" key="1">
    <source>
        <dbReference type="EMBL" id="CAB3746046.1"/>
    </source>
</evidence>
<name>A0A6J5D045_9BURK</name>
<evidence type="ECO:0000313" key="2">
    <source>
        <dbReference type="Proteomes" id="UP000494363"/>
    </source>
</evidence>
<keyword evidence="2" id="KW-1185">Reference proteome</keyword>
<organism evidence="1 2">
    <name type="scientific">Paraburkholderia humisilvae</name>
    <dbReference type="NCBI Taxonomy" id="627669"/>
    <lineage>
        <taxon>Bacteria</taxon>
        <taxon>Pseudomonadati</taxon>
        <taxon>Pseudomonadota</taxon>
        <taxon>Betaproteobacteria</taxon>
        <taxon>Burkholderiales</taxon>
        <taxon>Burkholderiaceae</taxon>
        <taxon>Paraburkholderia</taxon>
    </lineage>
</organism>